<reference evidence="2 3" key="1">
    <citation type="journal article" date="2023" name="G3 (Bethesda)">
        <title>A haplotype-resolved chromosome-scale genome for Quercus rubra L. provides insights into the genetics of adaptive traits for red oak species.</title>
        <authorList>
            <person name="Kapoor B."/>
            <person name="Jenkins J."/>
            <person name="Schmutz J."/>
            <person name="Zhebentyayeva T."/>
            <person name="Kuelheim C."/>
            <person name="Coggeshall M."/>
            <person name="Heim C."/>
            <person name="Lasky J.R."/>
            <person name="Leites L."/>
            <person name="Islam-Faridi N."/>
            <person name="Romero-Severson J."/>
            <person name="DeLeo V.L."/>
            <person name="Lucas S.M."/>
            <person name="Lazic D."/>
            <person name="Gailing O."/>
            <person name="Carlson J."/>
            <person name="Staton M."/>
        </authorList>
    </citation>
    <scope>NUCLEOTIDE SEQUENCE [LARGE SCALE GENOMIC DNA]</scope>
    <source>
        <strain evidence="2">Pseudo-F2</strain>
    </source>
</reference>
<evidence type="ECO:0000259" key="1">
    <source>
        <dbReference type="Pfam" id="PF14244"/>
    </source>
</evidence>
<dbReference type="EMBL" id="JAXUIC010000002">
    <property type="protein sequence ID" value="KAK4605486.1"/>
    <property type="molecule type" value="Genomic_DNA"/>
</dbReference>
<organism evidence="2 3">
    <name type="scientific">Quercus rubra</name>
    <name type="common">Northern red oak</name>
    <name type="synonym">Quercus borealis</name>
    <dbReference type="NCBI Taxonomy" id="3512"/>
    <lineage>
        <taxon>Eukaryota</taxon>
        <taxon>Viridiplantae</taxon>
        <taxon>Streptophyta</taxon>
        <taxon>Embryophyta</taxon>
        <taxon>Tracheophyta</taxon>
        <taxon>Spermatophyta</taxon>
        <taxon>Magnoliopsida</taxon>
        <taxon>eudicotyledons</taxon>
        <taxon>Gunneridae</taxon>
        <taxon>Pentapetalae</taxon>
        <taxon>rosids</taxon>
        <taxon>fabids</taxon>
        <taxon>Fagales</taxon>
        <taxon>Fagaceae</taxon>
        <taxon>Quercus</taxon>
    </lineage>
</organism>
<gene>
    <name evidence="2" type="ORF">RGQ29_013509</name>
</gene>
<dbReference type="Proteomes" id="UP001324115">
    <property type="component" value="Unassembled WGS sequence"/>
</dbReference>
<dbReference type="PANTHER" id="PTHR37610">
    <property type="entry name" value="CCHC-TYPE DOMAIN-CONTAINING PROTEIN"/>
    <property type="match status" value="1"/>
</dbReference>
<dbReference type="Pfam" id="PF14244">
    <property type="entry name" value="Retrotran_gag_3"/>
    <property type="match status" value="1"/>
</dbReference>
<dbReference type="PANTHER" id="PTHR37610:SF97">
    <property type="entry name" value="RETROTRANSPOSON GAG DOMAIN-CONTAINING PROTEIN"/>
    <property type="match status" value="1"/>
</dbReference>
<sequence>MADESANNPYFLPASESPGIVLTSQPLTGPKNYLSWTRSVFLALSSRNKFGFVNGSIPQPDLTSPLYNSWSRCNTTVLSWLTNSLSMDLKASVMYINTVRDLWIDLRDRLSQGNSTLTVSSYFTRFKTLWDEFINFQPFTVCNCTCTCGSKASQLEAQHKEHVFRFLMGLNDSYGNIIG</sequence>
<accession>A0AAN7JBJ4</accession>
<dbReference type="InterPro" id="IPR029472">
    <property type="entry name" value="Copia-like_N"/>
</dbReference>
<evidence type="ECO:0000313" key="2">
    <source>
        <dbReference type="EMBL" id="KAK4605486.1"/>
    </source>
</evidence>
<keyword evidence="3" id="KW-1185">Reference proteome</keyword>
<name>A0AAN7JBJ4_QUERU</name>
<comment type="caution">
    <text evidence="2">The sequence shown here is derived from an EMBL/GenBank/DDBJ whole genome shotgun (WGS) entry which is preliminary data.</text>
</comment>
<protein>
    <recommendedName>
        <fullName evidence="1">Retrotransposon Copia-like N-terminal domain-containing protein</fullName>
    </recommendedName>
</protein>
<dbReference type="AlphaFoldDB" id="A0AAN7JBJ4"/>
<proteinExistence type="predicted"/>
<feature type="domain" description="Retrotransposon Copia-like N-terminal" evidence="1">
    <location>
        <begin position="15"/>
        <end position="61"/>
    </location>
</feature>
<evidence type="ECO:0000313" key="3">
    <source>
        <dbReference type="Proteomes" id="UP001324115"/>
    </source>
</evidence>